<dbReference type="Proteomes" id="UP001154252">
    <property type="component" value="Unassembled WGS sequence"/>
</dbReference>
<accession>A0A9W4P6Y6</accession>
<comment type="caution">
    <text evidence="2">The sequence shown here is derived from an EMBL/GenBank/DDBJ whole genome shotgun (WGS) entry which is preliminary data.</text>
</comment>
<feature type="region of interest" description="Disordered" evidence="1">
    <location>
        <begin position="61"/>
        <end position="87"/>
    </location>
</feature>
<dbReference type="EMBL" id="CAJVRC010000876">
    <property type="protein sequence ID" value="CAG8902810.1"/>
    <property type="molecule type" value="Genomic_DNA"/>
</dbReference>
<evidence type="ECO:0000313" key="2">
    <source>
        <dbReference type="EMBL" id="CAG8902810.1"/>
    </source>
</evidence>
<gene>
    <name evidence="2" type="ORF">PEGY_LOCUS6948</name>
</gene>
<dbReference type="AlphaFoldDB" id="A0A9W4P6Y6"/>
<evidence type="ECO:0000313" key="3">
    <source>
        <dbReference type="Proteomes" id="UP001154252"/>
    </source>
</evidence>
<evidence type="ECO:0008006" key="4">
    <source>
        <dbReference type="Google" id="ProtNLM"/>
    </source>
</evidence>
<name>A0A9W4P6Y6_9EURO</name>
<reference evidence="2" key="1">
    <citation type="submission" date="2021-07" db="EMBL/GenBank/DDBJ databases">
        <authorList>
            <person name="Branca A.L. A."/>
        </authorList>
    </citation>
    <scope>NUCLEOTIDE SEQUENCE</scope>
</reference>
<evidence type="ECO:0000256" key="1">
    <source>
        <dbReference type="SAM" id="MobiDB-lite"/>
    </source>
</evidence>
<proteinExistence type="predicted"/>
<feature type="compositionally biased region" description="Basic and acidic residues" evidence="1">
    <location>
        <begin position="61"/>
        <end position="76"/>
    </location>
</feature>
<dbReference type="OrthoDB" id="8120565at2759"/>
<organism evidence="2 3">
    <name type="scientific">Penicillium egyptiacum</name>
    <dbReference type="NCBI Taxonomy" id="1303716"/>
    <lineage>
        <taxon>Eukaryota</taxon>
        <taxon>Fungi</taxon>
        <taxon>Dikarya</taxon>
        <taxon>Ascomycota</taxon>
        <taxon>Pezizomycotina</taxon>
        <taxon>Eurotiomycetes</taxon>
        <taxon>Eurotiomycetidae</taxon>
        <taxon>Eurotiales</taxon>
        <taxon>Aspergillaceae</taxon>
        <taxon>Penicillium</taxon>
    </lineage>
</organism>
<keyword evidence="3" id="KW-1185">Reference proteome</keyword>
<protein>
    <recommendedName>
        <fullName evidence="4">Major facilitator superfamily (MFS) profile domain-containing protein</fullName>
    </recommendedName>
</protein>
<sequence>MQVGGKKVHIHTFPYILKISSIVVFLIRYQEHFSGYNLIIANFAYRPTSYCQTSTKTMVDKKESPETEHLESDIKSKPSTLIPPPGLERQPYGEPGLKGILTNKYVAVCAAFATLGGAMFGYDQGVVSVTLTMDHFLARFPKLGPMHPVQDSKKESSLP</sequence>